<reference evidence="1 2" key="1">
    <citation type="submission" date="2019-04" db="EMBL/GenBank/DDBJ databases">
        <title>Sphingomonas psychrotolerans sp. nov., isolated from soil in the Tianshan Mountains, Xinjiang, China.</title>
        <authorList>
            <person name="Luo Y."/>
            <person name="Sheng H."/>
        </authorList>
    </citation>
    <scope>NUCLEOTIDE SEQUENCE [LARGE SCALE GENOMIC DNA]</scope>
    <source>
        <strain evidence="1 2">ZFGT-11</strain>
    </source>
</reference>
<organism evidence="1 2">
    <name type="scientific">Sphingomonas gei</name>
    <dbReference type="NCBI Taxonomy" id="1395960"/>
    <lineage>
        <taxon>Bacteria</taxon>
        <taxon>Pseudomonadati</taxon>
        <taxon>Pseudomonadota</taxon>
        <taxon>Alphaproteobacteria</taxon>
        <taxon>Sphingomonadales</taxon>
        <taxon>Sphingomonadaceae</taxon>
        <taxon>Sphingomonas</taxon>
    </lineage>
</organism>
<evidence type="ECO:0000313" key="2">
    <source>
        <dbReference type="Proteomes" id="UP000306147"/>
    </source>
</evidence>
<protein>
    <recommendedName>
        <fullName evidence="3">DUF1579 domain-containing protein</fullName>
    </recommendedName>
</protein>
<dbReference type="Proteomes" id="UP000306147">
    <property type="component" value="Unassembled WGS sequence"/>
</dbReference>
<proteinExistence type="predicted"/>
<dbReference type="EMBL" id="SRXT01000004">
    <property type="protein sequence ID" value="TGX53159.1"/>
    <property type="molecule type" value="Genomic_DNA"/>
</dbReference>
<sequence>MRSRTVIALATRAGWQPQGKLSMKIVGPLVFGLVLALLLPFAAHAAGDPFLGTWRLSKAKSVIATDPGVKSKEFVFSPGTEGVLITETLEMVSENGEKHISHIPYVYGKPTPQTGPGMDTLLVVKADSRTAYWTVLAKGQVLSQLQVNISDDGRQMTFRYLWSAADPTGKAFNDRYVYEKQ</sequence>
<dbReference type="OrthoDB" id="7498307at2"/>
<evidence type="ECO:0000313" key="1">
    <source>
        <dbReference type="EMBL" id="TGX53159.1"/>
    </source>
</evidence>
<dbReference type="AlphaFoldDB" id="A0A4S1XA61"/>
<dbReference type="RefSeq" id="WP_135963670.1">
    <property type="nucleotide sequence ID" value="NZ_SRXT01000004.1"/>
</dbReference>
<gene>
    <name evidence="1" type="ORF">E5A73_09830</name>
</gene>
<name>A0A4S1XA61_9SPHN</name>
<keyword evidence="2" id="KW-1185">Reference proteome</keyword>
<evidence type="ECO:0008006" key="3">
    <source>
        <dbReference type="Google" id="ProtNLM"/>
    </source>
</evidence>
<accession>A0A4S1XA61</accession>
<comment type="caution">
    <text evidence="1">The sequence shown here is derived from an EMBL/GenBank/DDBJ whole genome shotgun (WGS) entry which is preliminary data.</text>
</comment>